<feature type="transmembrane region" description="Helical" evidence="1">
    <location>
        <begin position="7"/>
        <end position="26"/>
    </location>
</feature>
<organism evidence="2 3">
    <name type="scientific">Candidatus Curtissbacteria bacterium RIFCSPLOWO2_01_FULL_37_9</name>
    <dbReference type="NCBI Taxonomy" id="1797724"/>
    <lineage>
        <taxon>Bacteria</taxon>
        <taxon>Candidatus Curtissiibacteriota</taxon>
    </lineage>
</organism>
<name>A0A1F5GQ27_9BACT</name>
<keyword evidence="1" id="KW-0472">Membrane</keyword>
<comment type="caution">
    <text evidence="2">The sequence shown here is derived from an EMBL/GenBank/DDBJ whole genome shotgun (WGS) entry which is preliminary data.</text>
</comment>
<reference evidence="2 3" key="1">
    <citation type="journal article" date="2016" name="Nat. Commun.">
        <title>Thousands of microbial genomes shed light on interconnected biogeochemical processes in an aquifer system.</title>
        <authorList>
            <person name="Anantharaman K."/>
            <person name="Brown C.T."/>
            <person name="Hug L.A."/>
            <person name="Sharon I."/>
            <person name="Castelle C.J."/>
            <person name="Probst A.J."/>
            <person name="Thomas B.C."/>
            <person name="Singh A."/>
            <person name="Wilkins M.J."/>
            <person name="Karaoz U."/>
            <person name="Brodie E.L."/>
            <person name="Williams K.H."/>
            <person name="Hubbard S.S."/>
            <person name="Banfield J.F."/>
        </authorList>
    </citation>
    <scope>NUCLEOTIDE SEQUENCE [LARGE SCALE GENOMIC DNA]</scope>
</reference>
<sequence length="122" mass="13950">MNKLMPFMFLIAVFSIFGLSWIIVRVDPQNARWYIFVLFILILFSAIFCLSTIAFYFLNAKIHKGQKSNSFLYSSFKYAFLIAFLASLIAALAILQQASLFNIILAILAVSFLALWSYVGRK</sequence>
<evidence type="ECO:0000256" key="1">
    <source>
        <dbReference type="SAM" id="Phobius"/>
    </source>
</evidence>
<dbReference type="AlphaFoldDB" id="A0A1F5GQ27"/>
<proteinExistence type="predicted"/>
<dbReference type="Proteomes" id="UP000178336">
    <property type="component" value="Unassembled WGS sequence"/>
</dbReference>
<protein>
    <submittedName>
        <fullName evidence="2">Uncharacterized protein</fullName>
    </submittedName>
</protein>
<feature type="transmembrane region" description="Helical" evidence="1">
    <location>
        <begin position="32"/>
        <end position="58"/>
    </location>
</feature>
<dbReference type="EMBL" id="MFBN01000054">
    <property type="protein sequence ID" value="OGD94003.1"/>
    <property type="molecule type" value="Genomic_DNA"/>
</dbReference>
<evidence type="ECO:0000313" key="2">
    <source>
        <dbReference type="EMBL" id="OGD94003.1"/>
    </source>
</evidence>
<accession>A0A1F5GQ27</accession>
<feature type="transmembrane region" description="Helical" evidence="1">
    <location>
        <begin position="101"/>
        <end position="119"/>
    </location>
</feature>
<feature type="transmembrane region" description="Helical" evidence="1">
    <location>
        <begin position="78"/>
        <end position="95"/>
    </location>
</feature>
<gene>
    <name evidence="2" type="ORF">A3A48_04190</name>
</gene>
<evidence type="ECO:0000313" key="3">
    <source>
        <dbReference type="Proteomes" id="UP000178336"/>
    </source>
</evidence>
<keyword evidence="1" id="KW-1133">Transmembrane helix</keyword>
<keyword evidence="1" id="KW-0812">Transmembrane</keyword>